<dbReference type="Proteomes" id="UP001163046">
    <property type="component" value="Unassembled WGS sequence"/>
</dbReference>
<accession>A0A9X0CNU7</accession>
<dbReference type="AlphaFoldDB" id="A0A9X0CNU7"/>
<name>A0A9X0CNU7_9CNID</name>
<dbReference type="EMBL" id="MU827303">
    <property type="protein sequence ID" value="KAJ7365518.1"/>
    <property type="molecule type" value="Genomic_DNA"/>
</dbReference>
<proteinExistence type="predicted"/>
<comment type="caution">
    <text evidence="1">The sequence shown here is derived from an EMBL/GenBank/DDBJ whole genome shotgun (WGS) entry which is preliminary data.</text>
</comment>
<organism evidence="1 2">
    <name type="scientific">Desmophyllum pertusum</name>
    <dbReference type="NCBI Taxonomy" id="174260"/>
    <lineage>
        <taxon>Eukaryota</taxon>
        <taxon>Metazoa</taxon>
        <taxon>Cnidaria</taxon>
        <taxon>Anthozoa</taxon>
        <taxon>Hexacorallia</taxon>
        <taxon>Scleractinia</taxon>
        <taxon>Caryophylliina</taxon>
        <taxon>Caryophylliidae</taxon>
        <taxon>Desmophyllum</taxon>
    </lineage>
</organism>
<evidence type="ECO:0000313" key="1">
    <source>
        <dbReference type="EMBL" id="KAJ7365518.1"/>
    </source>
</evidence>
<gene>
    <name evidence="1" type="ORF">OS493_005628</name>
</gene>
<keyword evidence="2" id="KW-1185">Reference proteome</keyword>
<evidence type="ECO:0000313" key="2">
    <source>
        <dbReference type="Proteomes" id="UP001163046"/>
    </source>
</evidence>
<sequence length="104" mass="11381">MVIRVHQQKKHMMDDAVTFLLRIEGRRTTPVPMPAMADRGVHLTDPTVWVGGEIAGVQLMNLAKHPVGLSLSAYQLLKAEVCRAFQSLVLPGGLVLTLPKNAEV</sequence>
<protein>
    <submittedName>
        <fullName evidence="1">Uncharacterized protein</fullName>
    </submittedName>
</protein>
<reference evidence="1" key="1">
    <citation type="submission" date="2023-01" db="EMBL/GenBank/DDBJ databases">
        <title>Genome assembly of the deep-sea coral Lophelia pertusa.</title>
        <authorList>
            <person name="Herrera S."/>
            <person name="Cordes E."/>
        </authorList>
    </citation>
    <scope>NUCLEOTIDE SEQUENCE</scope>
    <source>
        <strain evidence="1">USNM1676648</strain>
        <tissue evidence="1">Polyp</tissue>
    </source>
</reference>